<sequence>MGDMAGGNGRRLPSRRAVLIAGAAGLATAGIGVGAASGALDLVRAAGAAEPQVRTEVVRSRARGRDVSMVTILPSQLPAKDLPVCLFLHGLHGNARQAAPTGLASRLVQGAADGTLPPFAFVALDGGDNYWHENHVGDNPMGMLLDEVPAWLRARGLGGATGTPFACAGVSMGGFGALLYARRRQERADPVRAVAAISPGLLMSWREMSTRRAFKSNAEWASLDPLRNVEKIDRTPVGIWCGTEDHFIEGARKFMRLARPEVAYTGPGGHGDTFYRKVVPDVLGFLGKYVPRTTRV</sequence>
<dbReference type="InterPro" id="IPR029058">
    <property type="entry name" value="AB_hydrolase_fold"/>
</dbReference>
<dbReference type="STRING" id="1193682.BJP25_06090"/>
<keyword evidence="10" id="KW-1185">Reference proteome</keyword>
<dbReference type="InterPro" id="IPR050583">
    <property type="entry name" value="Mycobacterial_A85_antigen"/>
</dbReference>
<name>A0A1Q9LTK2_9PSEU</name>
<evidence type="ECO:0000256" key="3">
    <source>
        <dbReference type="ARBA" id="ARBA00012820"/>
    </source>
</evidence>
<evidence type="ECO:0000256" key="7">
    <source>
        <dbReference type="ARBA" id="ARBA00032572"/>
    </source>
</evidence>
<keyword evidence="5" id="KW-0808">Transferase</keyword>
<dbReference type="PANTHER" id="PTHR48098:SF1">
    <property type="entry name" value="DIACYLGLYCEROL ACYLTRANSFERASE_MYCOLYLTRANSFERASE AG85A"/>
    <property type="match status" value="1"/>
</dbReference>
<accession>A0A1Q9LTK2</accession>
<dbReference type="EC" id="2.3.1.20" evidence="4"/>
<dbReference type="AlphaFoldDB" id="A0A1Q9LTK2"/>
<evidence type="ECO:0000256" key="1">
    <source>
        <dbReference type="ARBA" id="ARBA00000697"/>
    </source>
</evidence>
<dbReference type="Proteomes" id="UP000186040">
    <property type="component" value="Unassembled WGS sequence"/>
</dbReference>
<comment type="catalytic activity">
    <reaction evidence="1">
        <text>2 alpha,alpha'-trehalose 6-mycolate = alpha,alpha'-trehalose 6,6'-bismycolate + alpha,alpha-trehalose</text>
        <dbReference type="Rhea" id="RHEA:23472"/>
        <dbReference type="ChEBI" id="CHEBI:16551"/>
        <dbReference type="ChEBI" id="CHEBI:18195"/>
        <dbReference type="ChEBI" id="CHEBI:18234"/>
        <dbReference type="EC" id="2.3.1.122"/>
    </reaction>
</comment>
<dbReference type="InterPro" id="IPR006311">
    <property type="entry name" value="TAT_signal"/>
</dbReference>
<dbReference type="EMBL" id="MKQR01000002">
    <property type="protein sequence ID" value="OLR95329.1"/>
    <property type="molecule type" value="Genomic_DNA"/>
</dbReference>
<evidence type="ECO:0000313" key="10">
    <source>
        <dbReference type="Proteomes" id="UP000186040"/>
    </source>
</evidence>
<protein>
    <recommendedName>
        <fullName evidence="7">Acyl-CoA:diacylglycerol acyltransferase</fullName>
        <ecNumber evidence="3">2.3.1.122</ecNumber>
        <ecNumber evidence="4">2.3.1.20</ecNumber>
    </recommendedName>
</protein>
<reference evidence="9 10" key="1">
    <citation type="submission" date="2016-10" db="EMBL/GenBank/DDBJ databases">
        <title>The Draft Genome Sequence of Actinokineospora bangkokensis 44EHWT reveals the biosynthetic pathway of antifungal compounds Thailandins with unusual extender unit butylmalonyl-CoA.</title>
        <authorList>
            <person name="Greule A."/>
            <person name="Intra B."/>
            <person name="Flemming S."/>
            <person name="Rommel M.G."/>
            <person name="Panbangred W."/>
            <person name="Bechthold A."/>
        </authorList>
    </citation>
    <scope>NUCLEOTIDE SEQUENCE [LARGE SCALE GENOMIC DNA]</scope>
    <source>
        <strain evidence="9 10">44EHW</strain>
    </source>
</reference>
<dbReference type="SUPFAM" id="SSF53474">
    <property type="entry name" value="alpha/beta-Hydrolases"/>
    <property type="match status" value="1"/>
</dbReference>
<dbReference type="OrthoDB" id="3210113at2"/>
<dbReference type="GO" id="GO:0004144">
    <property type="term" value="F:diacylglycerol O-acyltransferase activity"/>
    <property type="evidence" value="ECO:0007669"/>
    <property type="project" value="UniProtKB-EC"/>
</dbReference>
<organism evidence="9 10">
    <name type="scientific">Actinokineospora bangkokensis</name>
    <dbReference type="NCBI Taxonomy" id="1193682"/>
    <lineage>
        <taxon>Bacteria</taxon>
        <taxon>Bacillati</taxon>
        <taxon>Actinomycetota</taxon>
        <taxon>Actinomycetes</taxon>
        <taxon>Pseudonocardiales</taxon>
        <taxon>Pseudonocardiaceae</taxon>
        <taxon>Actinokineospora</taxon>
    </lineage>
</organism>
<comment type="similarity">
    <text evidence="2">Belongs to the mycobacterial A85 antigen family.</text>
</comment>
<dbReference type="RefSeq" id="WP_075972766.1">
    <property type="nucleotide sequence ID" value="NZ_MKQR01000002.1"/>
</dbReference>
<dbReference type="Gene3D" id="3.40.50.1820">
    <property type="entry name" value="alpha/beta hydrolase"/>
    <property type="match status" value="1"/>
</dbReference>
<proteinExistence type="inferred from homology"/>
<evidence type="ECO:0000313" key="9">
    <source>
        <dbReference type="EMBL" id="OLR95329.1"/>
    </source>
</evidence>
<comment type="caution">
    <text evidence="9">The sequence shown here is derived from an EMBL/GenBank/DDBJ whole genome shotgun (WGS) entry which is preliminary data.</text>
</comment>
<keyword evidence="9" id="KW-0378">Hydrolase</keyword>
<gene>
    <name evidence="9" type="ORF">BJP25_06090</name>
</gene>
<dbReference type="InterPro" id="IPR000801">
    <property type="entry name" value="Esterase-like"/>
</dbReference>
<dbReference type="PANTHER" id="PTHR48098">
    <property type="entry name" value="ENTEROCHELIN ESTERASE-RELATED"/>
    <property type="match status" value="1"/>
</dbReference>
<dbReference type="PROSITE" id="PS51318">
    <property type="entry name" value="TAT"/>
    <property type="match status" value="1"/>
</dbReference>
<evidence type="ECO:0000256" key="6">
    <source>
        <dbReference type="ARBA" id="ARBA00023315"/>
    </source>
</evidence>
<dbReference type="GO" id="GO:0050348">
    <property type="term" value="F:trehalose O-mycolyltransferase activity"/>
    <property type="evidence" value="ECO:0007669"/>
    <property type="project" value="UniProtKB-EC"/>
</dbReference>
<dbReference type="Pfam" id="PF00756">
    <property type="entry name" value="Esterase"/>
    <property type="match status" value="1"/>
</dbReference>
<dbReference type="EC" id="2.3.1.122" evidence="3"/>
<evidence type="ECO:0000256" key="8">
    <source>
        <dbReference type="ARBA" id="ARBA00048109"/>
    </source>
</evidence>
<evidence type="ECO:0000256" key="4">
    <source>
        <dbReference type="ARBA" id="ARBA00013244"/>
    </source>
</evidence>
<evidence type="ECO:0000256" key="2">
    <source>
        <dbReference type="ARBA" id="ARBA00005874"/>
    </source>
</evidence>
<keyword evidence="6" id="KW-0012">Acyltransferase</keyword>
<comment type="catalytic activity">
    <reaction evidence="8">
        <text>an acyl-CoA + a 1,2-diacyl-sn-glycerol = a triacyl-sn-glycerol + CoA</text>
        <dbReference type="Rhea" id="RHEA:10868"/>
        <dbReference type="ChEBI" id="CHEBI:17815"/>
        <dbReference type="ChEBI" id="CHEBI:57287"/>
        <dbReference type="ChEBI" id="CHEBI:58342"/>
        <dbReference type="ChEBI" id="CHEBI:64615"/>
        <dbReference type="EC" id="2.3.1.20"/>
    </reaction>
</comment>
<dbReference type="GO" id="GO:0016787">
    <property type="term" value="F:hydrolase activity"/>
    <property type="evidence" value="ECO:0007669"/>
    <property type="project" value="UniProtKB-KW"/>
</dbReference>
<evidence type="ECO:0000256" key="5">
    <source>
        <dbReference type="ARBA" id="ARBA00022679"/>
    </source>
</evidence>